<name>A0AAV4M8L6_CAEEX</name>
<dbReference type="EMBL" id="BPLR01001992">
    <property type="protein sequence ID" value="GIX68709.1"/>
    <property type="molecule type" value="Genomic_DNA"/>
</dbReference>
<organism evidence="1 2">
    <name type="scientific">Caerostris extrusa</name>
    <name type="common">Bark spider</name>
    <name type="synonym">Caerostris bankana</name>
    <dbReference type="NCBI Taxonomy" id="172846"/>
    <lineage>
        <taxon>Eukaryota</taxon>
        <taxon>Metazoa</taxon>
        <taxon>Ecdysozoa</taxon>
        <taxon>Arthropoda</taxon>
        <taxon>Chelicerata</taxon>
        <taxon>Arachnida</taxon>
        <taxon>Araneae</taxon>
        <taxon>Araneomorphae</taxon>
        <taxon>Entelegynae</taxon>
        <taxon>Araneoidea</taxon>
        <taxon>Araneidae</taxon>
        <taxon>Caerostris</taxon>
    </lineage>
</organism>
<keyword evidence="2" id="KW-1185">Reference proteome</keyword>
<reference evidence="1 2" key="1">
    <citation type="submission" date="2021-06" db="EMBL/GenBank/DDBJ databases">
        <title>Caerostris extrusa draft genome.</title>
        <authorList>
            <person name="Kono N."/>
            <person name="Arakawa K."/>
        </authorList>
    </citation>
    <scope>NUCLEOTIDE SEQUENCE [LARGE SCALE GENOMIC DNA]</scope>
</reference>
<comment type="caution">
    <text evidence="1">The sequence shown here is derived from an EMBL/GenBank/DDBJ whole genome shotgun (WGS) entry which is preliminary data.</text>
</comment>
<dbReference type="Proteomes" id="UP001054945">
    <property type="component" value="Unassembled WGS sequence"/>
</dbReference>
<accession>A0AAV4M8L6</accession>
<sequence>MHELVKTVKLVYIGPQIVQKGNRRNSTAPGCLNPALFSMSSSTATPLQNLFQCHLTISSAVSSSSGSLRFFGSQDFSGIIFSASPDMAQPS</sequence>
<gene>
    <name evidence="1" type="ORF">CEXT_97371</name>
</gene>
<evidence type="ECO:0008006" key="3">
    <source>
        <dbReference type="Google" id="ProtNLM"/>
    </source>
</evidence>
<protein>
    <recommendedName>
        <fullName evidence="3">Ycf15</fullName>
    </recommendedName>
</protein>
<evidence type="ECO:0000313" key="1">
    <source>
        <dbReference type="EMBL" id="GIX68709.1"/>
    </source>
</evidence>
<evidence type="ECO:0000313" key="2">
    <source>
        <dbReference type="Proteomes" id="UP001054945"/>
    </source>
</evidence>
<dbReference type="AlphaFoldDB" id="A0AAV4M8L6"/>
<proteinExistence type="predicted"/>